<reference evidence="1 2" key="1">
    <citation type="submission" date="2019-06" db="EMBL/GenBank/DDBJ databases">
        <title>Genomic Encyclopedia of Type Strains, Phase IV (KMG-V): Genome sequencing to study the core and pangenomes of soil and plant-associated prokaryotes.</title>
        <authorList>
            <person name="Whitman W."/>
        </authorList>
    </citation>
    <scope>NUCLEOTIDE SEQUENCE [LARGE SCALE GENOMIC DNA]</scope>
    <source>
        <strain evidence="1 2">BR 10556</strain>
    </source>
</reference>
<evidence type="ECO:0000313" key="1">
    <source>
        <dbReference type="EMBL" id="TWB84532.1"/>
    </source>
</evidence>
<dbReference type="EMBL" id="VITW01000001">
    <property type="protein sequence ID" value="TWB84532.1"/>
    <property type="molecule type" value="Genomic_DNA"/>
</dbReference>
<proteinExistence type="predicted"/>
<evidence type="ECO:0000313" key="2">
    <source>
        <dbReference type="Proteomes" id="UP000315914"/>
    </source>
</evidence>
<gene>
    <name evidence="1" type="ORF">FBZ95_101977</name>
</gene>
<dbReference type="AlphaFoldDB" id="A0A560J8S3"/>
<comment type="caution">
    <text evidence="1">The sequence shown here is derived from an EMBL/GenBank/DDBJ whole genome shotgun (WGS) entry which is preliminary data.</text>
</comment>
<name>A0A560J8S3_9BRAD</name>
<dbReference type="Proteomes" id="UP000315914">
    <property type="component" value="Unassembled WGS sequence"/>
</dbReference>
<sequence>MDTGEFLCVIAPAQASAAKMPSMSSMIAEKRMHSITSCAGCGHPLVPMLTAKGRAELSCLWCEGIDARAMDMAKWADSPSGKPERSVRQSFE</sequence>
<keyword evidence="2" id="KW-1185">Reference proteome</keyword>
<organism evidence="1 2">
    <name type="scientific">Bradyrhizobium sacchari</name>
    <dbReference type="NCBI Taxonomy" id="1399419"/>
    <lineage>
        <taxon>Bacteria</taxon>
        <taxon>Pseudomonadati</taxon>
        <taxon>Pseudomonadota</taxon>
        <taxon>Alphaproteobacteria</taxon>
        <taxon>Hyphomicrobiales</taxon>
        <taxon>Nitrobacteraceae</taxon>
        <taxon>Bradyrhizobium</taxon>
    </lineage>
</organism>
<accession>A0A560J8S3</accession>
<protein>
    <submittedName>
        <fullName evidence="1">Uncharacterized protein</fullName>
    </submittedName>
</protein>